<dbReference type="Pfam" id="PF14020">
    <property type="entry name" value="DUF4236"/>
    <property type="match status" value="1"/>
</dbReference>
<evidence type="ECO:0000313" key="4">
    <source>
        <dbReference type="Proteomes" id="UP000624701"/>
    </source>
</evidence>
<evidence type="ECO:0000259" key="2">
    <source>
        <dbReference type="Pfam" id="PF14020"/>
    </source>
</evidence>
<evidence type="ECO:0000313" key="3">
    <source>
        <dbReference type="EMBL" id="GGI56972.1"/>
    </source>
</evidence>
<organism evidence="3 4">
    <name type="scientific">Winogradskyella haliclonae</name>
    <dbReference type="NCBI Taxonomy" id="2048558"/>
    <lineage>
        <taxon>Bacteria</taxon>
        <taxon>Pseudomonadati</taxon>
        <taxon>Bacteroidota</taxon>
        <taxon>Flavobacteriia</taxon>
        <taxon>Flavobacteriales</taxon>
        <taxon>Flavobacteriaceae</taxon>
        <taxon>Winogradskyella</taxon>
    </lineage>
</organism>
<accession>A0ABQ2BWX2</accession>
<evidence type="ECO:0000256" key="1">
    <source>
        <dbReference type="SAM" id="MobiDB-lite"/>
    </source>
</evidence>
<name>A0ABQ2BWX2_9FLAO</name>
<protein>
    <recommendedName>
        <fullName evidence="2">DUF4236 domain-containing protein</fullName>
    </recommendedName>
</protein>
<dbReference type="Proteomes" id="UP000624701">
    <property type="component" value="Unassembled WGS sequence"/>
</dbReference>
<dbReference type="EMBL" id="BMDQ01000001">
    <property type="protein sequence ID" value="GGI56972.1"/>
    <property type="molecule type" value="Genomic_DNA"/>
</dbReference>
<feature type="region of interest" description="Disordered" evidence="1">
    <location>
        <begin position="81"/>
        <end position="116"/>
    </location>
</feature>
<reference evidence="4" key="1">
    <citation type="journal article" date="2019" name="Int. J. Syst. Evol. Microbiol.">
        <title>The Global Catalogue of Microorganisms (GCM) 10K type strain sequencing project: providing services to taxonomists for standard genome sequencing and annotation.</title>
        <authorList>
            <consortium name="The Broad Institute Genomics Platform"/>
            <consortium name="The Broad Institute Genome Sequencing Center for Infectious Disease"/>
            <person name="Wu L."/>
            <person name="Ma J."/>
        </authorList>
    </citation>
    <scope>NUCLEOTIDE SEQUENCE [LARGE SCALE GENOMIC DNA]</scope>
    <source>
        <strain evidence="4">CCM 8681</strain>
    </source>
</reference>
<sequence length="116" mass="12987">MGFRFQKRIKLGKRFGINISKSGITPNYRTKRGSLSSKGYSIRTGIPGLNYRKAFKKSKSSGCLVTLAFLTALLLSCQLDKSKKPSKKDQIPKKEKIATKEKMNNDSTALKLESKK</sequence>
<dbReference type="InterPro" id="IPR025330">
    <property type="entry name" value="DUF4236"/>
</dbReference>
<dbReference type="RefSeq" id="WP_188373857.1">
    <property type="nucleotide sequence ID" value="NZ_BMDQ01000001.1"/>
</dbReference>
<feature type="compositionally biased region" description="Basic and acidic residues" evidence="1">
    <location>
        <begin position="81"/>
        <end position="104"/>
    </location>
</feature>
<proteinExistence type="predicted"/>
<keyword evidence="4" id="KW-1185">Reference proteome</keyword>
<gene>
    <name evidence="3" type="ORF">GCM10011444_12810</name>
</gene>
<comment type="caution">
    <text evidence="3">The sequence shown here is derived from an EMBL/GenBank/DDBJ whole genome shotgun (WGS) entry which is preliminary data.</text>
</comment>
<feature type="domain" description="DUF4236" evidence="2">
    <location>
        <begin position="3"/>
        <end position="52"/>
    </location>
</feature>